<organism evidence="14 15">
    <name type="scientific">Linnemannia exigua</name>
    <dbReference type="NCBI Taxonomy" id="604196"/>
    <lineage>
        <taxon>Eukaryota</taxon>
        <taxon>Fungi</taxon>
        <taxon>Fungi incertae sedis</taxon>
        <taxon>Mucoromycota</taxon>
        <taxon>Mortierellomycotina</taxon>
        <taxon>Mortierellomycetes</taxon>
        <taxon>Mortierellales</taxon>
        <taxon>Mortierellaceae</taxon>
        <taxon>Linnemannia</taxon>
    </lineage>
</organism>
<evidence type="ECO:0000259" key="13">
    <source>
        <dbReference type="PROSITE" id="PS50157"/>
    </source>
</evidence>
<comment type="similarity">
    <text evidence="2">Belongs to the krueppel C2H2-type zinc-finger protein family.</text>
</comment>
<evidence type="ECO:0000256" key="11">
    <source>
        <dbReference type="PROSITE-ProRule" id="PRU00042"/>
    </source>
</evidence>
<evidence type="ECO:0000256" key="4">
    <source>
        <dbReference type="ARBA" id="ARBA00022737"/>
    </source>
</evidence>
<evidence type="ECO:0000256" key="7">
    <source>
        <dbReference type="ARBA" id="ARBA00023015"/>
    </source>
</evidence>
<dbReference type="GO" id="GO:0000978">
    <property type="term" value="F:RNA polymerase II cis-regulatory region sequence-specific DNA binding"/>
    <property type="evidence" value="ECO:0007669"/>
    <property type="project" value="TreeGrafter"/>
</dbReference>
<dbReference type="InterPro" id="IPR036236">
    <property type="entry name" value="Znf_C2H2_sf"/>
</dbReference>
<keyword evidence="10" id="KW-0539">Nucleus</keyword>
<keyword evidence="6" id="KW-0862">Zinc</keyword>
<name>A0AAD4H547_9FUNG</name>
<accession>A0AAD4H547</accession>
<feature type="region of interest" description="Disordered" evidence="12">
    <location>
        <begin position="263"/>
        <end position="302"/>
    </location>
</feature>
<evidence type="ECO:0000256" key="8">
    <source>
        <dbReference type="ARBA" id="ARBA00023125"/>
    </source>
</evidence>
<evidence type="ECO:0000256" key="2">
    <source>
        <dbReference type="ARBA" id="ARBA00006991"/>
    </source>
</evidence>
<dbReference type="InterPro" id="IPR013087">
    <property type="entry name" value="Znf_C2H2_type"/>
</dbReference>
<dbReference type="FunFam" id="3.30.160.60:FF:000094">
    <property type="entry name" value="Zinc finger protein 605"/>
    <property type="match status" value="1"/>
</dbReference>
<dbReference type="SUPFAM" id="SSF57667">
    <property type="entry name" value="beta-beta-alpha zinc fingers"/>
    <property type="match status" value="2"/>
</dbReference>
<evidence type="ECO:0000256" key="1">
    <source>
        <dbReference type="ARBA" id="ARBA00004123"/>
    </source>
</evidence>
<reference evidence="14" key="1">
    <citation type="journal article" date="2020" name="Fungal Divers.">
        <title>Resolving the Mortierellaceae phylogeny through synthesis of multi-gene phylogenetics and phylogenomics.</title>
        <authorList>
            <person name="Vandepol N."/>
            <person name="Liber J."/>
            <person name="Desiro A."/>
            <person name="Na H."/>
            <person name="Kennedy M."/>
            <person name="Barry K."/>
            <person name="Grigoriev I.V."/>
            <person name="Miller A.N."/>
            <person name="O'Donnell K."/>
            <person name="Stajich J.E."/>
            <person name="Bonito G."/>
        </authorList>
    </citation>
    <scope>NUCLEOTIDE SEQUENCE</scope>
    <source>
        <strain evidence="14">NRRL 28262</strain>
    </source>
</reference>
<keyword evidence="4" id="KW-0677">Repeat</keyword>
<protein>
    <recommendedName>
        <fullName evidence="13">C2H2-type domain-containing protein</fullName>
    </recommendedName>
</protein>
<keyword evidence="7" id="KW-0805">Transcription regulation</keyword>
<evidence type="ECO:0000256" key="5">
    <source>
        <dbReference type="ARBA" id="ARBA00022771"/>
    </source>
</evidence>
<dbReference type="PROSITE" id="PS50157">
    <property type="entry name" value="ZINC_FINGER_C2H2_2"/>
    <property type="match status" value="3"/>
</dbReference>
<gene>
    <name evidence="14" type="ORF">BGZ95_011620</name>
</gene>
<feature type="domain" description="C2H2-type" evidence="13">
    <location>
        <begin position="335"/>
        <end position="362"/>
    </location>
</feature>
<dbReference type="Pfam" id="PF00096">
    <property type="entry name" value="zf-C2H2"/>
    <property type="match status" value="2"/>
</dbReference>
<sequence length="394" mass="44940">MSSPFPFTFEMAIPPRPQQLQLQPQPSQFQFRPLQLAAPERQDDPMMDYIDYNQAAAIASIEQLLSAPTDFPCPEEDSDNFLLLNNIAATHTIPTTTHNVFLSNPHVYRRSQRQYLFSTIDITDNNRTPNKVLDTRQESYYPGLEQPSHYEDNFESLFLNQDGLEQLDFSENTDPFDLQEYLKNYVYPKVDYTIPSSDESLLPVSVQAYEEPALSTANPEESAAVVNMTVDGCCSEDEDDSGSECESDEDDDEIAVAAPMIIHVPPTPSPSPPPSIQQSQPHVVPSQVPEKPKIPRSRAKKGEKRIHACPDCRREFTRACNLQSHILTHSNLKPYGCSECDKTFARVYDMQRHKRIHSNKLEDKPYSCPDCPTRFKRTEPRNRHRQSVHGWIPV</sequence>
<evidence type="ECO:0000313" key="14">
    <source>
        <dbReference type="EMBL" id="KAG0272600.1"/>
    </source>
</evidence>
<feature type="compositionally biased region" description="Low complexity" evidence="12">
    <location>
        <begin position="276"/>
        <end position="289"/>
    </location>
</feature>
<dbReference type="EMBL" id="JAAAIL010000895">
    <property type="protein sequence ID" value="KAG0272600.1"/>
    <property type="molecule type" value="Genomic_DNA"/>
</dbReference>
<evidence type="ECO:0000313" key="15">
    <source>
        <dbReference type="Proteomes" id="UP001194580"/>
    </source>
</evidence>
<comment type="caution">
    <text evidence="14">The sequence shown here is derived from an EMBL/GenBank/DDBJ whole genome shotgun (WGS) entry which is preliminary data.</text>
</comment>
<keyword evidence="8" id="KW-0238">DNA-binding</keyword>
<evidence type="ECO:0000256" key="6">
    <source>
        <dbReference type="ARBA" id="ARBA00022833"/>
    </source>
</evidence>
<dbReference type="AlphaFoldDB" id="A0AAD4H547"/>
<dbReference type="PROSITE" id="PS00028">
    <property type="entry name" value="ZINC_FINGER_C2H2_1"/>
    <property type="match status" value="3"/>
</dbReference>
<dbReference type="Gene3D" id="3.30.160.60">
    <property type="entry name" value="Classic Zinc Finger"/>
    <property type="match status" value="3"/>
</dbReference>
<keyword evidence="9" id="KW-0804">Transcription</keyword>
<dbReference type="Proteomes" id="UP001194580">
    <property type="component" value="Unassembled WGS sequence"/>
</dbReference>
<comment type="subcellular location">
    <subcellularLocation>
        <location evidence="1">Nucleus</location>
    </subcellularLocation>
</comment>
<evidence type="ECO:0000256" key="12">
    <source>
        <dbReference type="SAM" id="MobiDB-lite"/>
    </source>
</evidence>
<dbReference type="SMART" id="SM00355">
    <property type="entry name" value="ZnF_C2H2"/>
    <property type="match status" value="3"/>
</dbReference>
<keyword evidence="15" id="KW-1185">Reference proteome</keyword>
<evidence type="ECO:0000256" key="3">
    <source>
        <dbReference type="ARBA" id="ARBA00022723"/>
    </source>
</evidence>
<dbReference type="PANTHER" id="PTHR23235:SF120">
    <property type="entry name" value="KRUPPEL-LIKE FACTOR 15"/>
    <property type="match status" value="1"/>
</dbReference>
<feature type="domain" description="C2H2-type" evidence="13">
    <location>
        <begin position="307"/>
        <end position="334"/>
    </location>
</feature>
<proteinExistence type="inferred from homology"/>
<dbReference type="GO" id="GO:0000981">
    <property type="term" value="F:DNA-binding transcription factor activity, RNA polymerase II-specific"/>
    <property type="evidence" value="ECO:0007669"/>
    <property type="project" value="TreeGrafter"/>
</dbReference>
<dbReference type="PANTHER" id="PTHR23235">
    <property type="entry name" value="KRUEPPEL-LIKE TRANSCRIPTION FACTOR"/>
    <property type="match status" value="1"/>
</dbReference>
<dbReference type="GO" id="GO:0005634">
    <property type="term" value="C:nucleus"/>
    <property type="evidence" value="ECO:0007669"/>
    <property type="project" value="UniProtKB-SubCell"/>
</dbReference>
<feature type="domain" description="C2H2-type" evidence="13">
    <location>
        <begin position="366"/>
        <end position="389"/>
    </location>
</feature>
<keyword evidence="5 11" id="KW-0863">Zinc-finger</keyword>
<keyword evidence="3" id="KW-0479">Metal-binding</keyword>
<evidence type="ECO:0000256" key="10">
    <source>
        <dbReference type="ARBA" id="ARBA00023242"/>
    </source>
</evidence>
<evidence type="ECO:0000256" key="9">
    <source>
        <dbReference type="ARBA" id="ARBA00023163"/>
    </source>
</evidence>
<dbReference type="GO" id="GO:0008270">
    <property type="term" value="F:zinc ion binding"/>
    <property type="evidence" value="ECO:0007669"/>
    <property type="project" value="UniProtKB-KW"/>
</dbReference>
<feature type="compositionally biased region" description="Pro residues" evidence="12">
    <location>
        <begin position="265"/>
        <end position="275"/>
    </location>
</feature>